<accession>A0A7S2HPS4</accession>
<organism evidence="1">
    <name type="scientific">Helicotheca tamesis</name>
    <dbReference type="NCBI Taxonomy" id="374047"/>
    <lineage>
        <taxon>Eukaryota</taxon>
        <taxon>Sar</taxon>
        <taxon>Stramenopiles</taxon>
        <taxon>Ochrophyta</taxon>
        <taxon>Bacillariophyta</taxon>
        <taxon>Mediophyceae</taxon>
        <taxon>Lithodesmiophycidae</taxon>
        <taxon>Lithodesmiales</taxon>
        <taxon>Lithodesmiaceae</taxon>
        <taxon>Helicotheca</taxon>
    </lineage>
</organism>
<reference evidence="1" key="1">
    <citation type="submission" date="2021-01" db="EMBL/GenBank/DDBJ databases">
        <authorList>
            <person name="Corre E."/>
            <person name="Pelletier E."/>
            <person name="Niang G."/>
            <person name="Scheremetjew M."/>
            <person name="Finn R."/>
            <person name="Kale V."/>
            <person name="Holt S."/>
            <person name="Cochrane G."/>
            <person name="Meng A."/>
            <person name="Brown T."/>
            <person name="Cohen L."/>
        </authorList>
    </citation>
    <scope>NUCLEOTIDE SEQUENCE</scope>
    <source>
        <strain evidence="1">CCMP826</strain>
    </source>
</reference>
<proteinExistence type="predicted"/>
<dbReference type="EMBL" id="HBGV01011095">
    <property type="protein sequence ID" value="CAD9496855.1"/>
    <property type="molecule type" value="Transcribed_RNA"/>
</dbReference>
<sequence>MVLEIAKSHIYAYIKARHQQQCLKLYGIFLFVKERIFSKVGIQYCRFSLGMMRLAVLFRHFKMIVDKATSDVIQPSIKTETAAFEKYSSFDCVVIYYRRSTA</sequence>
<name>A0A7S2HPS4_9STRA</name>
<gene>
    <name evidence="1" type="ORF">HTAM1171_LOCUS6834</name>
</gene>
<dbReference type="AlphaFoldDB" id="A0A7S2HPS4"/>
<evidence type="ECO:0000313" key="1">
    <source>
        <dbReference type="EMBL" id="CAD9496855.1"/>
    </source>
</evidence>
<protein>
    <submittedName>
        <fullName evidence="1">Uncharacterized protein</fullName>
    </submittedName>
</protein>